<feature type="region of interest" description="Disordered" evidence="1">
    <location>
        <begin position="891"/>
        <end position="913"/>
    </location>
</feature>
<feature type="transmembrane region" description="Helical" evidence="2">
    <location>
        <begin position="88"/>
        <end position="105"/>
    </location>
</feature>
<dbReference type="Proteomes" id="UP001153328">
    <property type="component" value="Unassembled WGS sequence"/>
</dbReference>
<evidence type="ECO:0000256" key="1">
    <source>
        <dbReference type="SAM" id="MobiDB-lite"/>
    </source>
</evidence>
<comment type="caution">
    <text evidence="3">The sequence shown here is derived from an EMBL/GenBank/DDBJ whole genome shotgun (WGS) entry which is preliminary data.</text>
</comment>
<dbReference type="EMBL" id="CAJVAX010000018">
    <property type="protein sequence ID" value="CAG7646260.1"/>
    <property type="molecule type" value="Genomic_DNA"/>
</dbReference>
<organism evidence="3 4">
    <name type="scientific">Actinacidiphila bryophytorum</name>
    <dbReference type="NCBI Taxonomy" id="1436133"/>
    <lineage>
        <taxon>Bacteria</taxon>
        <taxon>Bacillati</taxon>
        <taxon>Actinomycetota</taxon>
        <taxon>Actinomycetes</taxon>
        <taxon>Kitasatosporales</taxon>
        <taxon>Streptomycetaceae</taxon>
        <taxon>Actinacidiphila</taxon>
    </lineage>
</organism>
<feature type="transmembrane region" description="Helical" evidence="2">
    <location>
        <begin position="28"/>
        <end position="46"/>
    </location>
</feature>
<name>A0A9W4MGU9_9ACTN</name>
<keyword evidence="4" id="KW-1185">Reference proteome</keyword>
<proteinExistence type="predicted"/>
<evidence type="ECO:0000313" key="4">
    <source>
        <dbReference type="Proteomes" id="UP001153328"/>
    </source>
</evidence>
<reference evidence="3" key="1">
    <citation type="submission" date="2021-06" db="EMBL/GenBank/DDBJ databases">
        <authorList>
            <person name="Arsene-Ploetze F."/>
        </authorList>
    </citation>
    <scope>NUCLEOTIDE SEQUENCE</scope>
    <source>
        <strain evidence="3">SBRY1</strain>
    </source>
</reference>
<dbReference type="Gene3D" id="1.25.40.10">
    <property type="entry name" value="Tetratricopeptide repeat domain"/>
    <property type="match status" value="1"/>
</dbReference>
<accession>A0A9W4MGU9</accession>
<sequence>MGEVLVIHPKPGRVAQSSLPLRYPGRRWLVFGVLTAGLIAMAYWAGRTWKGATADWGAWTWLNDIFGGVAGLLVGSNGGENVPASARLAALLLLILVLAVWRRALLARNAYKPGPVDVQPLQDTTGKSVAPPVADLTAQLRKQLSETSLNPPPGVPEPPADSFLDVVGTVDPDPKLLGISIMRALARLKPKIAYQVRGELQIRGKEPRYGVTVTVVSYALGGCRMTTVWGSSWKEAVHSAAYWVMSSLLPVTRPGKLQPWRDWVGRELPPALFEAVQRGNQLGKAHKNDEALHWYYEALRLDPLNPYLRFKLAKVQQECGLYIDALDTMQGSLISDGQRDDDYTWRLWQSFGHLRRPRYLLYLRRRPDAIDVRYSHAMLLRLYDRNDLATQWCKDNRRDHSREAVRQGIRDRLTPLLAYRYWPIGLMDLDGGPESGSMKEREKSHGRDARTKVEDILRNGSCDRVRLFFQRASAQEMIRLASDRWLAFLVPGISSTRTWTDLRICRDLLCPMELSRAEDECHIHPETAALPRFGRRENQQWHSSNPSSLATGSVEELEKRIWKHLNWPRWPLRMKWPLRTESRQWQDHYNAACVYGAAMRNPWHLRKEKTRRERDDKLAERAIRELQKALRTSDSAYSTVTTEKNMWLIYGDPDLADLRGDQAFTNFVGSVYPQPKALGEPEPDLVLRQMASYDKRFLAAEAHAMEESWHRRGRSWGEDVHSMIGWFREEEDRWKTLRSIAQEEAHDWPTRFELIKKVRDESAAAAPAAEDVPPGVPSAKDLEDRKDRKDQEHLAKNTAVPEELRLILKALDKYLVEDVPESVQGRPEPVAAKTREWRTRLLAADSAGVSHLPRREVEELCMAYAGAWQTLGDWFESPTKQAELSFAEAVEKVPDPPQNLTDPRGLGAPGKFW</sequence>
<feature type="transmembrane region" description="Helical" evidence="2">
    <location>
        <begin position="58"/>
        <end position="76"/>
    </location>
</feature>
<feature type="compositionally biased region" description="Basic and acidic residues" evidence="1">
    <location>
        <begin position="780"/>
        <end position="795"/>
    </location>
</feature>
<dbReference type="AlphaFoldDB" id="A0A9W4MGU9"/>
<dbReference type="SUPFAM" id="SSF48452">
    <property type="entry name" value="TPR-like"/>
    <property type="match status" value="1"/>
</dbReference>
<evidence type="ECO:0000313" key="3">
    <source>
        <dbReference type="EMBL" id="CAG7646260.1"/>
    </source>
</evidence>
<evidence type="ECO:0000256" key="2">
    <source>
        <dbReference type="SAM" id="Phobius"/>
    </source>
</evidence>
<protein>
    <submittedName>
        <fullName evidence="3">Tetratricopeptide repeat-containing protein</fullName>
    </submittedName>
</protein>
<gene>
    <name evidence="3" type="ORF">SBRY_40369</name>
</gene>
<dbReference type="InterPro" id="IPR011990">
    <property type="entry name" value="TPR-like_helical_dom_sf"/>
</dbReference>
<keyword evidence="2" id="KW-1133">Transmembrane helix</keyword>
<feature type="region of interest" description="Disordered" evidence="1">
    <location>
        <begin position="763"/>
        <end position="796"/>
    </location>
</feature>
<keyword evidence="2" id="KW-0472">Membrane</keyword>
<keyword evidence="2" id="KW-0812">Transmembrane</keyword>